<reference evidence="3" key="1">
    <citation type="journal article" date="2019" name="Int. J. Syst. Evol. Microbiol.">
        <title>The Global Catalogue of Microorganisms (GCM) 10K type strain sequencing project: providing services to taxonomists for standard genome sequencing and annotation.</title>
        <authorList>
            <consortium name="The Broad Institute Genomics Platform"/>
            <consortium name="The Broad Institute Genome Sequencing Center for Infectious Disease"/>
            <person name="Wu L."/>
            <person name="Ma J."/>
        </authorList>
    </citation>
    <scope>NUCLEOTIDE SEQUENCE [LARGE SCALE GENOMIC DNA]</scope>
    <source>
        <strain evidence="3">JCM 13002</strain>
    </source>
</reference>
<accession>A0ABP4ES33</accession>
<dbReference type="EMBL" id="BAAALD010000184">
    <property type="protein sequence ID" value="GAA1128560.1"/>
    <property type="molecule type" value="Genomic_DNA"/>
</dbReference>
<name>A0ABP4ES33_9ACTN</name>
<dbReference type="Pfam" id="PF21962">
    <property type="entry name" value="DUF6924"/>
    <property type="match status" value="1"/>
</dbReference>
<keyword evidence="3" id="KW-1185">Reference proteome</keyword>
<evidence type="ECO:0000313" key="3">
    <source>
        <dbReference type="Proteomes" id="UP001499987"/>
    </source>
</evidence>
<feature type="domain" description="DUF6924" evidence="1">
    <location>
        <begin position="8"/>
        <end position="114"/>
    </location>
</feature>
<protein>
    <recommendedName>
        <fullName evidence="1">DUF6924 domain-containing protein</fullName>
    </recommendedName>
</protein>
<proteinExistence type="predicted"/>
<dbReference type="Proteomes" id="UP001499987">
    <property type="component" value="Unassembled WGS sequence"/>
</dbReference>
<evidence type="ECO:0000259" key="1">
    <source>
        <dbReference type="Pfam" id="PF21962"/>
    </source>
</evidence>
<comment type="caution">
    <text evidence="2">The sequence shown here is derived from an EMBL/GenBank/DDBJ whole genome shotgun (WGS) entry which is preliminary data.</text>
</comment>
<dbReference type="InterPro" id="IPR053832">
    <property type="entry name" value="DUF6924"/>
</dbReference>
<sequence length="122" mass="13012">MVAAASRARGPHGEYEAQVHPVDDPVWAGATPEAVRAAAGRDTDLGVVFLADRTTMESARLALLALDTGDEEEVLDDPPAREFRASPAAVHEVHVNLMIANLDFADFAEAATEDPEGILEHL</sequence>
<gene>
    <name evidence="2" type="ORF">GCM10009663_77480</name>
</gene>
<evidence type="ECO:0000313" key="2">
    <source>
        <dbReference type="EMBL" id="GAA1128560.1"/>
    </source>
</evidence>
<organism evidence="2 3">
    <name type="scientific">Kitasatospora arboriphila</name>
    <dbReference type="NCBI Taxonomy" id="258052"/>
    <lineage>
        <taxon>Bacteria</taxon>
        <taxon>Bacillati</taxon>
        <taxon>Actinomycetota</taxon>
        <taxon>Actinomycetes</taxon>
        <taxon>Kitasatosporales</taxon>
        <taxon>Streptomycetaceae</taxon>
        <taxon>Kitasatospora</taxon>
    </lineage>
</organism>